<dbReference type="InterPro" id="IPR001611">
    <property type="entry name" value="Leu-rich_rpt"/>
</dbReference>
<dbReference type="EMBL" id="CM027687">
    <property type="protein sequence ID" value="KAG0520388.1"/>
    <property type="molecule type" value="Genomic_DNA"/>
</dbReference>
<evidence type="ECO:0000256" key="6">
    <source>
        <dbReference type="ARBA" id="ARBA00022553"/>
    </source>
</evidence>
<dbReference type="Pfam" id="PF00069">
    <property type="entry name" value="Pkinase"/>
    <property type="match status" value="1"/>
</dbReference>
<evidence type="ECO:0000256" key="14">
    <source>
        <dbReference type="ARBA" id="ARBA00022840"/>
    </source>
</evidence>
<protein>
    <recommendedName>
        <fullName evidence="3">non-specific serine/threonine protein kinase</fullName>
        <ecNumber evidence="3">2.7.11.1</ecNumber>
    </recommendedName>
</protein>
<comment type="catalytic activity">
    <reaction evidence="19">
        <text>L-threonyl-[protein] + ATP = O-phospho-L-threonyl-[protein] + ADP + H(+)</text>
        <dbReference type="Rhea" id="RHEA:46608"/>
        <dbReference type="Rhea" id="RHEA-COMP:11060"/>
        <dbReference type="Rhea" id="RHEA-COMP:11605"/>
        <dbReference type="ChEBI" id="CHEBI:15378"/>
        <dbReference type="ChEBI" id="CHEBI:30013"/>
        <dbReference type="ChEBI" id="CHEBI:30616"/>
        <dbReference type="ChEBI" id="CHEBI:61977"/>
        <dbReference type="ChEBI" id="CHEBI:456216"/>
        <dbReference type="EC" id="2.7.11.1"/>
    </reaction>
</comment>
<dbReference type="FunFam" id="3.80.10.10:FF:000095">
    <property type="entry name" value="LRR receptor-like serine/threonine-protein kinase GSO1"/>
    <property type="match status" value="1"/>
</dbReference>
<dbReference type="PANTHER" id="PTHR48053:SF47">
    <property type="entry name" value="RECEPTOR KINASE-LIKE PROTEIN XA21"/>
    <property type="match status" value="1"/>
</dbReference>
<dbReference type="Gene3D" id="1.10.510.10">
    <property type="entry name" value="Transferase(Phosphotransferase) domain 1"/>
    <property type="match status" value="1"/>
</dbReference>
<reference evidence="25" key="2">
    <citation type="submission" date="2020-10" db="EMBL/GenBank/DDBJ databases">
        <authorList>
            <person name="Cooper E.A."/>
            <person name="Brenton Z.W."/>
            <person name="Flinn B.S."/>
            <person name="Jenkins J."/>
            <person name="Shu S."/>
            <person name="Flowers D."/>
            <person name="Luo F."/>
            <person name="Wang Y."/>
            <person name="Xia P."/>
            <person name="Barry K."/>
            <person name="Daum C."/>
            <person name="Lipzen A."/>
            <person name="Yoshinaga Y."/>
            <person name="Schmutz J."/>
            <person name="Saski C."/>
            <person name="Vermerris W."/>
            <person name="Kresovich S."/>
        </authorList>
    </citation>
    <scope>NUCLEOTIDE SEQUENCE</scope>
</reference>
<feature type="signal peptide" evidence="23">
    <location>
        <begin position="1"/>
        <end position="21"/>
    </location>
</feature>
<keyword evidence="11" id="KW-0677">Repeat</keyword>
<keyword evidence="10 23" id="KW-0732">Signal</keyword>
<evidence type="ECO:0000256" key="15">
    <source>
        <dbReference type="ARBA" id="ARBA00022989"/>
    </source>
</evidence>
<dbReference type="PROSITE" id="PS00108">
    <property type="entry name" value="PROTEIN_KINASE_ST"/>
    <property type="match status" value="1"/>
</dbReference>
<evidence type="ECO:0000256" key="19">
    <source>
        <dbReference type="ARBA" id="ARBA00047899"/>
    </source>
</evidence>
<dbReference type="GO" id="GO:0005524">
    <property type="term" value="F:ATP binding"/>
    <property type="evidence" value="ECO:0007669"/>
    <property type="project" value="UniProtKB-UniRule"/>
</dbReference>
<evidence type="ECO:0000256" key="22">
    <source>
        <dbReference type="SAM" id="Phobius"/>
    </source>
</evidence>
<evidence type="ECO:0000256" key="1">
    <source>
        <dbReference type="ARBA" id="ARBA00004162"/>
    </source>
</evidence>
<dbReference type="Pfam" id="PF08263">
    <property type="entry name" value="LRRNT_2"/>
    <property type="match status" value="1"/>
</dbReference>
<dbReference type="SUPFAM" id="SSF52058">
    <property type="entry name" value="L domain-like"/>
    <property type="match status" value="1"/>
</dbReference>
<proteinExistence type="inferred from homology"/>
<dbReference type="InterPro" id="IPR003591">
    <property type="entry name" value="Leu-rich_rpt_typical-subtyp"/>
</dbReference>
<keyword evidence="18" id="KW-0325">Glycoprotein</keyword>
<dbReference type="Proteomes" id="UP000807115">
    <property type="component" value="Chromosome 8"/>
</dbReference>
<evidence type="ECO:0000256" key="13">
    <source>
        <dbReference type="ARBA" id="ARBA00022777"/>
    </source>
</evidence>
<keyword evidence="6" id="KW-0597">Phosphoprotein</keyword>
<comment type="similarity">
    <text evidence="2">Belongs to the protein kinase superfamily. Ser/Thr protein kinase family.</text>
</comment>
<keyword evidence="15 22" id="KW-1133">Transmembrane helix</keyword>
<evidence type="ECO:0000256" key="8">
    <source>
        <dbReference type="ARBA" id="ARBA00022679"/>
    </source>
</evidence>
<evidence type="ECO:0000256" key="4">
    <source>
        <dbReference type="ARBA" id="ARBA00022475"/>
    </source>
</evidence>
<keyword evidence="14 21" id="KW-0067">ATP-binding</keyword>
<keyword evidence="17" id="KW-0675">Receptor</keyword>
<dbReference type="PANTHER" id="PTHR48053">
    <property type="entry name" value="LEUCINE RICH REPEAT FAMILY PROTEIN, EXPRESSED"/>
    <property type="match status" value="1"/>
</dbReference>
<evidence type="ECO:0000256" key="2">
    <source>
        <dbReference type="ARBA" id="ARBA00008684"/>
    </source>
</evidence>
<dbReference type="SUPFAM" id="SSF52047">
    <property type="entry name" value="RNI-like"/>
    <property type="match status" value="1"/>
</dbReference>
<feature type="transmembrane region" description="Helical" evidence="22">
    <location>
        <begin position="721"/>
        <end position="744"/>
    </location>
</feature>
<evidence type="ECO:0000256" key="10">
    <source>
        <dbReference type="ARBA" id="ARBA00022729"/>
    </source>
</evidence>
<feature type="domain" description="Protein kinase" evidence="24">
    <location>
        <begin position="782"/>
        <end position="1077"/>
    </location>
</feature>
<dbReference type="InterPro" id="IPR051716">
    <property type="entry name" value="Plant_RL_S/T_kinase"/>
</dbReference>
<keyword evidence="4" id="KW-1003">Cell membrane</keyword>
<dbReference type="FunFam" id="3.80.10.10:FF:000129">
    <property type="entry name" value="Leucine-rich repeat receptor-like kinase"/>
    <property type="match status" value="1"/>
</dbReference>
<evidence type="ECO:0000256" key="16">
    <source>
        <dbReference type="ARBA" id="ARBA00023136"/>
    </source>
</evidence>
<dbReference type="InterPro" id="IPR000719">
    <property type="entry name" value="Prot_kinase_dom"/>
</dbReference>
<sequence>MAPIIFLGISILSALCPSCSASSSPMPPATNATGRRNDLAALLAFQAQLSDPTGVLATSWRTNVSFCRWIGVSCNHHRRQRVTALSLTDVLLQGELSPHLGNLSFLSMLNLVNTGLTGHIPAELGMLSRLKVLSLFDNGLTGPIPCNIGNLTKLEDLRLSYNRLTYEIPLGLLRNMHSLKILYLARNELTGQIPPYLFNNTQSLRGISLSNNSLSGPLPHNLGSLPMLEFLNLEVNNLLSGTVPTTIYNMSRLRWLYLSGNNFTGPFPTNQSFSLPLLKELSIAQNNFVGSIPSGLAACKYLETLDLQENYFVDVIPTWLAQLPCLTALALGVNNLVGSIPSVLSNLTHLTVLTLLFNQLTGPIPAFLGNFSKLSMISLGANQFSGPVPATLGDIPVLGQLGLGSNNLDGNLNFLSSLSNCRKLQVIDLSNNSFIGGLPDHTGNLSTELISFAADSNKLTGRLPSTLSNLSRLEALNLYNNLFTGEIPKTITMMQELVALDVTDNDLSGSIPTSIGMLRSLQQFWLQGNKFFGSIPESIGNLSLLEQISLSSNQLNSSIPASLFHLDKLTILDLSSNFFVGPLPSDVGSLKQVVYIDLSSNFFNGTIPESFGQIVMLNFLNLSHNSFDGPIPDSFRMLTSLSYLDLSFNNISGTIPMFLANFTDLTTLNLSFNKLQGKIPDGGVFSNITSKCLIGNGGLCGSPHLGFSPCLEGSHSNKRNLLIFLLPVVTVAFSSIVLCVYIMITRKAKTKRDDGAFVIDPANPVRQRLFSYRELILATNNFSPNNLLGTGSSAKVFKGQLSNGLVVAIKVLDTRLEHAITSFDAECHVLRIARHRNLIKILSTCSNQDFRALVLQYMPNGSLDKLLHSEVTTSSLGFLKRLEIMLDVSMAMEYLHHQHFQVVLHCDLKPTNVLFDSDMTAHVTDFGIAKFLSGDDSSMVTASMPGTLGYMAPEYGSFGKASRKSDVFSFGIMLLEVFIGKKPTDPMFIGDLSIREWVRQAFLSEIVDALDDKLLQGPPFADCDLKPFVPPIFELGLLCSTDAPDQRLSMSDVVVVLKKVKNDYIKSLPATRPEAAQ</sequence>
<keyword evidence="13" id="KW-0418">Kinase</keyword>
<evidence type="ECO:0000256" key="11">
    <source>
        <dbReference type="ARBA" id="ARBA00022737"/>
    </source>
</evidence>
<comment type="subcellular location">
    <subcellularLocation>
        <location evidence="1">Cell membrane</location>
        <topology evidence="1">Single-pass membrane protein</topology>
    </subcellularLocation>
</comment>
<evidence type="ECO:0000256" key="3">
    <source>
        <dbReference type="ARBA" id="ARBA00012513"/>
    </source>
</evidence>
<dbReference type="InterPro" id="IPR017441">
    <property type="entry name" value="Protein_kinase_ATP_BS"/>
</dbReference>
<evidence type="ECO:0000256" key="9">
    <source>
        <dbReference type="ARBA" id="ARBA00022692"/>
    </source>
</evidence>
<keyword evidence="16 22" id="KW-0472">Membrane</keyword>
<dbReference type="Gene3D" id="3.30.200.20">
    <property type="entry name" value="Phosphorylase Kinase, domain 1"/>
    <property type="match status" value="1"/>
</dbReference>
<dbReference type="SMART" id="SM00369">
    <property type="entry name" value="LRR_TYP"/>
    <property type="match status" value="8"/>
</dbReference>
<evidence type="ECO:0000313" key="25">
    <source>
        <dbReference type="EMBL" id="KAG0520388.1"/>
    </source>
</evidence>
<evidence type="ECO:0000256" key="17">
    <source>
        <dbReference type="ARBA" id="ARBA00023170"/>
    </source>
</evidence>
<evidence type="ECO:0000256" key="5">
    <source>
        <dbReference type="ARBA" id="ARBA00022527"/>
    </source>
</evidence>
<dbReference type="Pfam" id="PF00560">
    <property type="entry name" value="LRR_1"/>
    <property type="match status" value="10"/>
</dbReference>
<keyword evidence="7" id="KW-0433">Leucine-rich repeat</keyword>
<keyword evidence="5" id="KW-0723">Serine/threonine-protein kinase</keyword>
<dbReference type="SMART" id="SM00220">
    <property type="entry name" value="S_TKc"/>
    <property type="match status" value="1"/>
</dbReference>
<evidence type="ECO:0000259" key="24">
    <source>
        <dbReference type="PROSITE" id="PS50011"/>
    </source>
</evidence>
<dbReference type="Pfam" id="PF13855">
    <property type="entry name" value="LRR_8"/>
    <property type="match status" value="2"/>
</dbReference>
<dbReference type="PROSITE" id="PS50011">
    <property type="entry name" value="PROTEIN_KINASE_DOM"/>
    <property type="match status" value="1"/>
</dbReference>
<evidence type="ECO:0000256" key="20">
    <source>
        <dbReference type="ARBA" id="ARBA00048679"/>
    </source>
</evidence>
<dbReference type="InterPro" id="IPR011009">
    <property type="entry name" value="Kinase-like_dom_sf"/>
</dbReference>
<evidence type="ECO:0000256" key="18">
    <source>
        <dbReference type="ARBA" id="ARBA00023180"/>
    </source>
</evidence>
<dbReference type="GO" id="GO:0004674">
    <property type="term" value="F:protein serine/threonine kinase activity"/>
    <property type="evidence" value="ECO:0007669"/>
    <property type="project" value="UniProtKB-KW"/>
</dbReference>
<dbReference type="InterPro" id="IPR013210">
    <property type="entry name" value="LRR_N_plant-typ"/>
</dbReference>
<comment type="catalytic activity">
    <reaction evidence="20">
        <text>L-seryl-[protein] + ATP = O-phospho-L-seryl-[protein] + ADP + H(+)</text>
        <dbReference type="Rhea" id="RHEA:17989"/>
        <dbReference type="Rhea" id="RHEA-COMP:9863"/>
        <dbReference type="Rhea" id="RHEA-COMP:11604"/>
        <dbReference type="ChEBI" id="CHEBI:15378"/>
        <dbReference type="ChEBI" id="CHEBI:29999"/>
        <dbReference type="ChEBI" id="CHEBI:30616"/>
        <dbReference type="ChEBI" id="CHEBI:83421"/>
        <dbReference type="ChEBI" id="CHEBI:456216"/>
        <dbReference type="EC" id="2.7.11.1"/>
    </reaction>
</comment>
<evidence type="ECO:0000256" key="7">
    <source>
        <dbReference type="ARBA" id="ARBA00022614"/>
    </source>
</evidence>
<dbReference type="PROSITE" id="PS00107">
    <property type="entry name" value="PROTEIN_KINASE_ATP"/>
    <property type="match status" value="1"/>
</dbReference>
<dbReference type="FunFam" id="3.30.200.20:FF:000661">
    <property type="entry name" value="Serine-threonine protein kinase plant-type"/>
    <property type="match status" value="1"/>
</dbReference>
<reference evidence="25" key="1">
    <citation type="journal article" date="2019" name="BMC Genomics">
        <title>A new reference genome for Sorghum bicolor reveals high levels of sequence similarity between sweet and grain genotypes: implications for the genetics of sugar metabolism.</title>
        <authorList>
            <person name="Cooper E.A."/>
            <person name="Brenton Z.W."/>
            <person name="Flinn B.S."/>
            <person name="Jenkins J."/>
            <person name="Shu S."/>
            <person name="Flowers D."/>
            <person name="Luo F."/>
            <person name="Wang Y."/>
            <person name="Xia P."/>
            <person name="Barry K."/>
            <person name="Daum C."/>
            <person name="Lipzen A."/>
            <person name="Yoshinaga Y."/>
            <person name="Schmutz J."/>
            <person name="Saski C."/>
            <person name="Vermerris W."/>
            <person name="Kresovich S."/>
        </authorList>
    </citation>
    <scope>NUCLEOTIDE SEQUENCE</scope>
</reference>
<dbReference type="GO" id="GO:0005886">
    <property type="term" value="C:plasma membrane"/>
    <property type="evidence" value="ECO:0007669"/>
    <property type="project" value="UniProtKB-SubCell"/>
</dbReference>
<evidence type="ECO:0000313" key="26">
    <source>
        <dbReference type="Proteomes" id="UP000807115"/>
    </source>
</evidence>
<dbReference type="InterPro" id="IPR032675">
    <property type="entry name" value="LRR_dom_sf"/>
</dbReference>
<keyword evidence="9 22" id="KW-0812">Transmembrane</keyword>
<keyword evidence="12 21" id="KW-0547">Nucleotide-binding</keyword>
<feature type="binding site" evidence="21">
    <location>
        <position position="810"/>
    </location>
    <ligand>
        <name>ATP</name>
        <dbReference type="ChEBI" id="CHEBI:30616"/>
    </ligand>
</feature>
<accession>A0A921QEU5</accession>
<evidence type="ECO:0000256" key="23">
    <source>
        <dbReference type="SAM" id="SignalP"/>
    </source>
</evidence>
<gene>
    <name evidence="25" type="ORF">BDA96_08G069700</name>
</gene>
<dbReference type="Gene3D" id="3.80.10.10">
    <property type="entry name" value="Ribonuclease Inhibitor"/>
    <property type="match status" value="4"/>
</dbReference>
<dbReference type="InterPro" id="IPR008271">
    <property type="entry name" value="Ser/Thr_kinase_AS"/>
</dbReference>
<dbReference type="AlphaFoldDB" id="A0A921QEU5"/>
<feature type="chain" id="PRO_5037504700" description="non-specific serine/threonine protein kinase" evidence="23">
    <location>
        <begin position="22"/>
        <end position="1077"/>
    </location>
</feature>
<dbReference type="SUPFAM" id="SSF56112">
    <property type="entry name" value="Protein kinase-like (PK-like)"/>
    <property type="match status" value="1"/>
</dbReference>
<dbReference type="FunFam" id="3.80.10.10:FF:000317">
    <property type="entry name" value="Inactive leucine-rich repeat receptor-like protein kinase"/>
    <property type="match status" value="1"/>
</dbReference>
<evidence type="ECO:0000256" key="12">
    <source>
        <dbReference type="ARBA" id="ARBA00022741"/>
    </source>
</evidence>
<evidence type="ECO:0000256" key="21">
    <source>
        <dbReference type="PROSITE-ProRule" id="PRU10141"/>
    </source>
</evidence>
<keyword evidence="8" id="KW-0808">Transferase</keyword>
<dbReference type="EC" id="2.7.11.1" evidence="3"/>
<name>A0A921QEU5_SORBI</name>
<dbReference type="FunFam" id="1.10.510.10:FF:000358">
    <property type="entry name" value="Putative leucine-rich repeat receptor-like serine/threonine-protein kinase"/>
    <property type="match status" value="1"/>
</dbReference>
<comment type="caution">
    <text evidence="25">The sequence shown here is derived from an EMBL/GenBank/DDBJ whole genome shotgun (WGS) entry which is preliminary data.</text>
</comment>
<organism evidence="25 26">
    <name type="scientific">Sorghum bicolor</name>
    <name type="common">Sorghum</name>
    <name type="synonym">Sorghum vulgare</name>
    <dbReference type="NCBI Taxonomy" id="4558"/>
    <lineage>
        <taxon>Eukaryota</taxon>
        <taxon>Viridiplantae</taxon>
        <taxon>Streptophyta</taxon>
        <taxon>Embryophyta</taxon>
        <taxon>Tracheophyta</taxon>
        <taxon>Spermatophyta</taxon>
        <taxon>Magnoliopsida</taxon>
        <taxon>Liliopsida</taxon>
        <taxon>Poales</taxon>
        <taxon>Poaceae</taxon>
        <taxon>PACMAD clade</taxon>
        <taxon>Panicoideae</taxon>
        <taxon>Andropogonodae</taxon>
        <taxon>Andropogoneae</taxon>
        <taxon>Sorghinae</taxon>
        <taxon>Sorghum</taxon>
    </lineage>
</organism>